<dbReference type="InterPro" id="IPR001544">
    <property type="entry name" value="Aminotrans_IV"/>
</dbReference>
<dbReference type="PANTHER" id="PTHR11825:SF44">
    <property type="entry name" value="BRANCHED-CHAIN-AMINO-ACID AMINOTRANSFERASE"/>
    <property type="match status" value="1"/>
</dbReference>
<dbReference type="GO" id="GO:0009097">
    <property type="term" value="P:isoleucine biosynthetic process"/>
    <property type="evidence" value="ECO:0007669"/>
    <property type="project" value="UniProtKB-UniPathway"/>
</dbReference>
<comment type="catalytic activity">
    <reaction evidence="12 17">
        <text>L-isoleucine + 2-oxoglutarate = (S)-3-methyl-2-oxopentanoate + L-glutamate</text>
        <dbReference type="Rhea" id="RHEA:24801"/>
        <dbReference type="ChEBI" id="CHEBI:16810"/>
        <dbReference type="ChEBI" id="CHEBI:29985"/>
        <dbReference type="ChEBI" id="CHEBI:35146"/>
        <dbReference type="ChEBI" id="CHEBI:58045"/>
        <dbReference type="EC" id="2.6.1.42"/>
    </reaction>
</comment>
<dbReference type="Proteomes" id="UP000092024">
    <property type="component" value="Unassembled WGS sequence"/>
</dbReference>
<dbReference type="UniPathway" id="UPA00049">
    <property type="reaction ID" value="UER00062"/>
</dbReference>
<evidence type="ECO:0000313" key="20">
    <source>
        <dbReference type="Proteomes" id="UP000092024"/>
    </source>
</evidence>
<evidence type="ECO:0000256" key="14">
    <source>
        <dbReference type="PIRSR" id="PIRSR006468-1"/>
    </source>
</evidence>
<comment type="catalytic activity">
    <reaction evidence="11 17">
        <text>L-valine + 2-oxoglutarate = 3-methyl-2-oxobutanoate + L-glutamate</text>
        <dbReference type="Rhea" id="RHEA:24813"/>
        <dbReference type="ChEBI" id="CHEBI:11851"/>
        <dbReference type="ChEBI" id="CHEBI:16810"/>
        <dbReference type="ChEBI" id="CHEBI:29985"/>
        <dbReference type="ChEBI" id="CHEBI:57762"/>
        <dbReference type="EC" id="2.6.1.42"/>
    </reaction>
</comment>
<dbReference type="GO" id="GO:0009098">
    <property type="term" value="P:L-leucine biosynthetic process"/>
    <property type="evidence" value="ECO:0007669"/>
    <property type="project" value="UniProtKB-UniPathway"/>
</dbReference>
<dbReference type="Gene3D" id="3.20.10.10">
    <property type="entry name" value="D-amino Acid Aminotransferase, subunit A, domain 2"/>
    <property type="match status" value="1"/>
</dbReference>
<comment type="pathway">
    <text evidence="3 18">Amino-acid biosynthesis; L-valine biosynthesis; L-valine from pyruvate: step 4/4.</text>
</comment>
<evidence type="ECO:0000256" key="2">
    <source>
        <dbReference type="ARBA" id="ARBA00004824"/>
    </source>
</evidence>
<dbReference type="UniPathway" id="UPA00048">
    <property type="reaction ID" value="UER00073"/>
</dbReference>
<dbReference type="PROSITE" id="PS00770">
    <property type="entry name" value="AA_TRANSFER_CLASS_4"/>
    <property type="match status" value="1"/>
</dbReference>
<dbReference type="NCBIfam" id="TIGR01123">
    <property type="entry name" value="ilvE_II"/>
    <property type="match status" value="1"/>
</dbReference>
<dbReference type="OrthoDB" id="9804984at2"/>
<evidence type="ECO:0000313" key="19">
    <source>
        <dbReference type="EMBL" id="OBR65013.1"/>
    </source>
</evidence>
<dbReference type="STRING" id="1844972.A7K91_05445"/>
<accession>A0A1A5YHI9</accession>
<evidence type="ECO:0000256" key="10">
    <source>
        <dbReference type="ARBA" id="ARBA00023304"/>
    </source>
</evidence>
<dbReference type="EMBL" id="LYPA01000064">
    <property type="protein sequence ID" value="OBR65013.1"/>
    <property type="molecule type" value="Genomic_DNA"/>
</dbReference>
<evidence type="ECO:0000256" key="8">
    <source>
        <dbReference type="ARBA" id="ARBA00022679"/>
    </source>
</evidence>
<dbReference type="Pfam" id="PF01063">
    <property type="entry name" value="Aminotran_4"/>
    <property type="match status" value="1"/>
</dbReference>
<dbReference type="InterPro" id="IPR043132">
    <property type="entry name" value="BCAT-like_C"/>
</dbReference>
<comment type="cofactor">
    <cofactor evidence="1 16">
        <name>pyridoxal 5'-phosphate</name>
        <dbReference type="ChEBI" id="CHEBI:597326"/>
    </cofactor>
</comment>
<comment type="pathway">
    <text evidence="4 18">Amino-acid biosynthesis; L-leucine biosynthesis; L-leucine from 3-methyl-2-oxobutanoate: step 4/4.</text>
</comment>
<keyword evidence="20" id="KW-1185">Reference proteome</keyword>
<proteinExistence type="inferred from homology"/>
<dbReference type="AlphaFoldDB" id="A0A1A5YHI9"/>
<evidence type="ECO:0000256" key="4">
    <source>
        <dbReference type="ARBA" id="ARBA00005072"/>
    </source>
</evidence>
<dbReference type="InterPro" id="IPR043131">
    <property type="entry name" value="BCAT-like_N"/>
</dbReference>
<evidence type="ECO:0000256" key="15">
    <source>
        <dbReference type="RuleBase" id="RU004106"/>
    </source>
</evidence>
<dbReference type="PIRSF" id="PIRSF006468">
    <property type="entry name" value="BCAT1"/>
    <property type="match status" value="1"/>
</dbReference>
<evidence type="ECO:0000256" key="18">
    <source>
        <dbReference type="RuleBase" id="RU004519"/>
    </source>
</evidence>
<evidence type="ECO:0000256" key="9">
    <source>
        <dbReference type="ARBA" id="ARBA00022898"/>
    </source>
</evidence>
<evidence type="ECO:0000256" key="6">
    <source>
        <dbReference type="ARBA" id="ARBA00022576"/>
    </source>
</evidence>
<evidence type="ECO:0000256" key="1">
    <source>
        <dbReference type="ARBA" id="ARBA00001933"/>
    </source>
</evidence>
<evidence type="ECO:0000256" key="16">
    <source>
        <dbReference type="RuleBase" id="RU004516"/>
    </source>
</evidence>
<dbReference type="GO" id="GO:0009099">
    <property type="term" value="P:L-valine biosynthetic process"/>
    <property type="evidence" value="ECO:0007669"/>
    <property type="project" value="UniProtKB-UniPathway"/>
</dbReference>
<feature type="modified residue" description="N6-(pyridoxal phosphate)lysine" evidence="14">
    <location>
        <position position="198"/>
    </location>
</feature>
<dbReference type="PANTHER" id="PTHR11825">
    <property type="entry name" value="SUBGROUP IIII AMINOTRANSFERASE"/>
    <property type="match status" value="1"/>
</dbReference>
<keyword evidence="6 17" id="KW-0032">Aminotransferase</keyword>
<evidence type="ECO:0000256" key="12">
    <source>
        <dbReference type="ARBA" id="ARBA00048798"/>
    </source>
</evidence>
<gene>
    <name evidence="19" type="ORF">A7K91_05445</name>
</gene>
<comment type="catalytic activity">
    <reaction evidence="13 17">
        <text>L-leucine + 2-oxoglutarate = 4-methyl-2-oxopentanoate + L-glutamate</text>
        <dbReference type="Rhea" id="RHEA:18321"/>
        <dbReference type="ChEBI" id="CHEBI:16810"/>
        <dbReference type="ChEBI" id="CHEBI:17865"/>
        <dbReference type="ChEBI" id="CHEBI:29985"/>
        <dbReference type="ChEBI" id="CHEBI:57427"/>
        <dbReference type="EC" id="2.6.1.42"/>
    </reaction>
</comment>
<keyword evidence="9 16" id="KW-0663">Pyridoxal phosphate</keyword>
<dbReference type="InterPro" id="IPR033939">
    <property type="entry name" value="BCAT_family"/>
</dbReference>
<evidence type="ECO:0000256" key="11">
    <source>
        <dbReference type="ARBA" id="ARBA00048212"/>
    </source>
</evidence>
<evidence type="ECO:0000256" key="3">
    <source>
        <dbReference type="ARBA" id="ARBA00004931"/>
    </source>
</evidence>
<evidence type="ECO:0000256" key="7">
    <source>
        <dbReference type="ARBA" id="ARBA00022605"/>
    </source>
</evidence>
<dbReference type="CDD" id="cd01557">
    <property type="entry name" value="BCAT_beta_family"/>
    <property type="match status" value="1"/>
</dbReference>
<dbReference type="GO" id="GO:0052654">
    <property type="term" value="F:L-leucine-2-oxoglutarate transaminase activity"/>
    <property type="evidence" value="ECO:0007669"/>
    <property type="project" value="RHEA"/>
</dbReference>
<keyword evidence="7 17" id="KW-0028">Amino-acid biosynthesis</keyword>
<dbReference type="UniPathway" id="UPA00047">
    <property type="reaction ID" value="UER00058"/>
</dbReference>
<dbReference type="InterPro" id="IPR036038">
    <property type="entry name" value="Aminotransferase-like"/>
</dbReference>
<dbReference type="GO" id="GO:0052656">
    <property type="term" value="F:L-isoleucine-2-oxoglutarate transaminase activity"/>
    <property type="evidence" value="ECO:0007669"/>
    <property type="project" value="RHEA"/>
</dbReference>
<sequence>MQQPIKMERTGNPKAKPALTDMQLGFGQYFSDHMFLMDYTDGQGWHDPRIVPYAPLMLDPASMVFHYGQAVFEGMKAYRTTDGEAQLFLPERNAERLNRSLERLSMPPLEPGQLLNAVRTLVHVDQDWIPRQEGTSLYIRPFVIATEAAFGVRPSSRYLFTIVLSPVGAYFQEGLQPVDILAEAQDVRAVRGGTGSAKTAANYAGALRAQVEARAAGCSQVLWLDALERKYIEEVGSMNVFFRIAGHVYTPSLTGSILEGVTRGAVMELLDDWDVPCIARPISLDEVLEAAEAGTLEEAFGTGTAAVISPIGGIRWKDRFIPINGRQVGDLSQKLYDTMTGIQRGLIRDVYGWTTRI</sequence>
<keyword evidence="10 17" id="KW-0100">Branched-chain amino acid biosynthesis</keyword>
<dbReference type="InterPro" id="IPR005786">
    <property type="entry name" value="B_amino_transII"/>
</dbReference>
<name>A0A1A5YHI9_9BACL</name>
<evidence type="ECO:0000256" key="17">
    <source>
        <dbReference type="RuleBase" id="RU004517"/>
    </source>
</evidence>
<dbReference type="RefSeq" id="WP_068684272.1">
    <property type="nucleotide sequence ID" value="NZ_LYPA01000064.1"/>
</dbReference>
<dbReference type="SUPFAM" id="SSF56752">
    <property type="entry name" value="D-aminoacid aminotransferase-like PLP-dependent enzymes"/>
    <property type="match status" value="1"/>
</dbReference>
<comment type="caution">
    <text evidence="19">The sequence shown here is derived from an EMBL/GenBank/DDBJ whole genome shotgun (WGS) entry which is preliminary data.</text>
</comment>
<dbReference type="Gene3D" id="3.30.470.10">
    <property type="match status" value="1"/>
</dbReference>
<dbReference type="EC" id="2.6.1.42" evidence="17"/>
<dbReference type="GO" id="GO:0052655">
    <property type="term" value="F:L-valine-2-oxoglutarate transaminase activity"/>
    <property type="evidence" value="ECO:0007669"/>
    <property type="project" value="RHEA"/>
</dbReference>
<dbReference type="NCBIfam" id="NF009897">
    <property type="entry name" value="PRK13357.1"/>
    <property type="match status" value="1"/>
</dbReference>
<protein>
    <recommendedName>
        <fullName evidence="17">Branched-chain-amino-acid aminotransferase</fullName>
        <ecNumber evidence="17">2.6.1.42</ecNumber>
    </recommendedName>
</protein>
<comment type="similarity">
    <text evidence="5 15">Belongs to the class-IV pyridoxal-phosphate-dependent aminotransferase family.</text>
</comment>
<reference evidence="19 20" key="1">
    <citation type="submission" date="2016-05" db="EMBL/GenBank/DDBJ databases">
        <title>Paenibacillus oryzae. sp. nov., isolated from the rice root.</title>
        <authorList>
            <person name="Zhang J."/>
            <person name="Zhang X."/>
        </authorList>
    </citation>
    <scope>NUCLEOTIDE SEQUENCE [LARGE SCALE GENOMIC DNA]</scope>
    <source>
        <strain evidence="19 20">1DrF-4</strain>
    </source>
</reference>
<dbReference type="InterPro" id="IPR018300">
    <property type="entry name" value="Aminotrans_IV_CS"/>
</dbReference>
<evidence type="ECO:0000256" key="13">
    <source>
        <dbReference type="ARBA" id="ARBA00049229"/>
    </source>
</evidence>
<organism evidence="19 20">
    <name type="scientific">Paenibacillus oryzae</name>
    <dbReference type="NCBI Taxonomy" id="1844972"/>
    <lineage>
        <taxon>Bacteria</taxon>
        <taxon>Bacillati</taxon>
        <taxon>Bacillota</taxon>
        <taxon>Bacilli</taxon>
        <taxon>Bacillales</taxon>
        <taxon>Paenibacillaceae</taxon>
        <taxon>Paenibacillus</taxon>
    </lineage>
</organism>
<comment type="pathway">
    <text evidence="2 18">Amino-acid biosynthesis; L-isoleucine biosynthesis; L-isoleucine from 2-oxobutanoate: step 4/4.</text>
</comment>
<keyword evidence="8 17" id="KW-0808">Transferase</keyword>
<evidence type="ECO:0000256" key="5">
    <source>
        <dbReference type="ARBA" id="ARBA00009320"/>
    </source>
</evidence>